<reference evidence="2" key="1">
    <citation type="journal article" date="2015" name="Nature">
        <title>Complex archaea that bridge the gap between prokaryotes and eukaryotes.</title>
        <authorList>
            <person name="Spang A."/>
            <person name="Saw J.H."/>
            <person name="Jorgensen S.L."/>
            <person name="Zaremba-Niedzwiedzka K."/>
            <person name="Martijn J."/>
            <person name="Lind A.E."/>
            <person name="van Eijk R."/>
            <person name="Schleper C."/>
            <person name="Guy L."/>
            <person name="Ettema T.J."/>
        </authorList>
    </citation>
    <scope>NUCLEOTIDE SEQUENCE</scope>
</reference>
<dbReference type="EMBL" id="LAZR01006288">
    <property type="protein sequence ID" value="KKM93266.1"/>
    <property type="molecule type" value="Genomic_DNA"/>
</dbReference>
<protein>
    <submittedName>
        <fullName evidence="2">Uncharacterized protein</fullName>
    </submittedName>
</protein>
<gene>
    <name evidence="2" type="ORF">LCGC14_1210030</name>
</gene>
<organism evidence="2">
    <name type="scientific">marine sediment metagenome</name>
    <dbReference type="NCBI Taxonomy" id="412755"/>
    <lineage>
        <taxon>unclassified sequences</taxon>
        <taxon>metagenomes</taxon>
        <taxon>ecological metagenomes</taxon>
    </lineage>
</organism>
<keyword evidence="1" id="KW-0472">Membrane</keyword>
<sequence>MRVKELTTRVKEDLTARAKEDRRLWRARDRFIKELAHYEELLDSERERADRFRRWMFCWIALSSLLAFYMVIS</sequence>
<evidence type="ECO:0000256" key="1">
    <source>
        <dbReference type="SAM" id="Phobius"/>
    </source>
</evidence>
<evidence type="ECO:0000313" key="2">
    <source>
        <dbReference type="EMBL" id="KKM93266.1"/>
    </source>
</evidence>
<comment type="caution">
    <text evidence="2">The sequence shown here is derived from an EMBL/GenBank/DDBJ whole genome shotgun (WGS) entry which is preliminary data.</text>
</comment>
<accession>A0A0F9M1T4</accession>
<dbReference type="AlphaFoldDB" id="A0A0F9M1T4"/>
<keyword evidence="1" id="KW-0812">Transmembrane</keyword>
<proteinExistence type="predicted"/>
<feature type="transmembrane region" description="Helical" evidence="1">
    <location>
        <begin position="55"/>
        <end position="72"/>
    </location>
</feature>
<name>A0A0F9M1T4_9ZZZZ</name>
<keyword evidence="1" id="KW-1133">Transmembrane helix</keyword>